<comment type="caution">
    <text evidence="1">The sequence shown here is derived from an EMBL/GenBank/DDBJ whole genome shotgun (WGS) entry which is preliminary data.</text>
</comment>
<name>A0A9X9Q5S1_GULGU</name>
<dbReference type="AlphaFoldDB" id="A0A9X9Q5S1"/>
<accession>A0A9X9Q5S1</accession>
<gene>
    <name evidence="1" type="ORF">BN2614_LOCUS2</name>
</gene>
<organism evidence="1 2">
    <name type="scientific">Gulo gulo</name>
    <name type="common">Wolverine</name>
    <name type="synonym">Gluton</name>
    <dbReference type="NCBI Taxonomy" id="48420"/>
    <lineage>
        <taxon>Eukaryota</taxon>
        <taxon>Metazoa</taxon>
        <taxon>Chordata</taxon>
        <taxon>Craniata</taxon>
        <taxon>Vertebrata</taxon>
        <taxon>Euteleostomi</taxon>
        <taxon>Mammalia</taxon>
        <taxon>Eutheria</taxon>
        <taxon>Laurasiatheria</taxon>
        <taxon>Carnivora</taxon>
        <taxon>Caniformia</taxon>
        <taxon>Musteloidea</taxon>
        <taxon>Mustelidae</taxon>
        <taxon>Guloninae</taxon>
        <taxon>Gulo</taxon>
    </lineage>
</organism>
<reference evidence="1 2" key="1">
    <citation type="submission" date="2018-10" db="EMBL/GenBank/DDBJ databases">
        <authorList>
            <person name="Ekblom R."/>
            <person name="Jareborg N."/>
        </authorList>
    </citation>
    <scope>NUCLEOTIDE SEQUENCE [LARGE SCALE GENOMIC DNA]</scope>
    <source>
        <tissue evidence="1">Muscle</tissue>
    </source>
</reference>
<protein>
    <submittedName>
        <fullName evidence="1">Uncharacterized protein</fullName>
    </submittedName>
</protein>
<proteinExistence type="predicted"/>
<dbReference type="Proteomes" id="UP000269945">
    <property type="component" value="Unassembled WGS sequence"/>
</dbReference>
<sequence>MRPRRQFATGKKCYNLHILELSTLCQDLIMLHLPPVLRASGPARWLTQILRSRLSICCLHPFQYKLSQARLSGKQPLRWRSVHRSALGIRTQGRKEVHPQRSILLSLKLEVDQRV</sequence>
<evidence type="ECO:0000313" key="1">
    <source>
        <dbReference type="EMBL" id="VCX30967.1"/>
    </source>
</evidence>
<keyword evidence="2" id="KW-1185">Reference proteome</keyword>
<evidence type="ECO:0000313" key="2">
    <source>
        <dbReference type="Proteomes" id="UP000269945"/>
    </source>
</evidence>
<dbReference type="EMBL" id="CYRY02039863">
    <property type="protein sequence ID" value="VCX30967.1"/>
    <property type="molecule type" value="Genomic_DNA"/>
</dbReference>